<dbReference type="Proteomes" id="UP001623591">
    <property type="component" value="Unassembled WGS sequence"/>
</dbReference>
<dbReference type="EMBL" id="JBJHZZ010000011">
    <property type="protein sequence ID" value="MFL0247981.1"/>
    <property type="molecule type" value="Genomic_DNA"/>
</dbReference>
<sequence length="111" mass="12742">MKEFQALIKETLEIQDLEELESAADLFQFGIEKGHYSKRQADEFNNAYWRVKNKVLSNEIFDETKANLLDIMSIVSSAPADIKDDKRELVNYVNGRLKALKGKVKGIKSFD</sequence>
<proteinExistence type="predicted"/>
<gene>
    <name evidence="1" type="ORF">ACJDUG_13485</name>
</gene>
<protein>
    <submittedName>
        <fullName evidence="1">Uncharacterized protein</fullName>
    </submittedName>
</protein>
<reference evidence="1 2" key="1">
    <citation type="submission" date="2024-11" db="EMBL/GenBank/DDBJ databases">
        <authorList>
            <person name="Heng Y.C."/>
            <person name="Lim A.C.H."/>
            <person name="Lee J.K.Y."/>
            <person name="Kittelmann S."/>
        </authorList>
    </citation>
    <scope>NUCLEOTIDE SEQUENCE [LARGE SCALE GENOMIC DNA]</scope>
    <source>
        <strain evidence="1 2">WILCCON 0185</strain>
    </source>
</reference>
<evidence type="ECO:0000313" key="1">
    <source>
        <dbReference type="EMBL" id="MFL0247981.1"/>
    </source>
</evidence>
<evidence type="ECO:0000313" key="2">
    <source>
        <dbReference type="Proteomes" id="UP001623591"/>
    </source>
</evidence>
<organism evidence="1 2">
    <name type="scientific">Candidatus Clostridium stratigraminis</name>
    <dbReference type="NCBI Taxonomy" id="3381661"/>
    <lineage>
        <taxon>Bacteria</taxon>
        <taxon>Bacillati</taxon>
        <taxon>Bacillota</taxon>
        <taxon>Clostridia</taxon>
        <taxon>Eubacteriales</taxon>
        <taxon>Clostridiaceae</taxon>
        <taxon>Clostridium</taxon>
    </lineage>
</organism>
<name>A0ABW8T6P2_9CLOT</name>
<dbReference type="RefSeq" id="WP_406770412.1">
    <property type="nucleotide sequence ID" value="NZ_JBJHZZ010000011.1"/>
</dbReference>
<keyword evidence="2" id="KW-1185">Reference proteome</keyword>
<accession>A0ABW8T6P2</accession>
<comment type="caution">
    <text evidence="1">The sequence shown here is derived from an EMBL/GenBank/DDBJ whole genome shotgun (WGS) entry which is preliminary data.</text>
</comment>